<accession>A0ABN9HGL6</accession>
<keyword evidence="2" id="KW-1185">Reference proteome</keyword>
<protein>
    <submittedName>
        <fullName evidence="1">Uncharacterized protein</fullName>
    </submittedName>
</protein>
<comment type="caution">
    <text evidence="1">The sequence shown here is derived from an EMBL/GenBank/DDBJ whole genome shotgun (WGS) entry which is preliminary data.</text>
</comment>
<organism evidence="1 2">
    <name type="scientific">Staurois parvus</name>
    <dbReference type="NCBI Taxonomy" id="386267"/>
    <lineage>
        <taxon>Eukaryota</taxon>
        <taxon>Metazoa</taxon>
        <taxon>Chordata</taxon>
        <taxon>Craniata</taxon>
        <taxon>Vertebrata</taxon>
        <taxon>Euteleostomi</taxon>
        <taxon>Amphibia</taxon>
        <taxon>Batrachia</taxon>
        <taxon>Anura</taxon>
        <taxon>Neobatrachia</taxon>
        <taxon>Ranoidea</taxon>
        <taxon>Ranidae</taxon>
        <taxon>Staurois</taxon>
    </lineage>
</organism>
<evidence type="ECO:0000313" key="2">
    <source>
        <dbReference type="Proteomes" id="UP001162483"/>
    </source>
</evidence>
<proteinExistence type="predicted"/>
<dbReference type="Proteomes" id="UP001162483">
    <property type="component" value="Unassembled WGS sequence"/>
</dbReference>
<reference evidence="1" key="1">
    <citation type="submission" date="2023-05" db="EMBL/GenBank/DDBJ databases">
        <authorList>
            <person name="Stuckert A."/>
        </authorList>
    </citation>
    <scope>NUCLEOTIDE SEQUENCE</scope>
</reference>
<evidence type="ECO:0000313" key="1">
    <source>
        <dbReference type="EMBL" id="CAI9620885.1"/>
    </source>
</evidence>
<dbReference type="PANTHER" id="PTHR15000">
    <property type="entry name" value="ERYTHROID DIFFERENTIATION-RELATED FACTOR 1"/>
    <property type="match status" value="1"/>
</dbReference>
<gene>
    <name evidence="1" type="ORF">SPARVUS_LOCUS16046904</name>
</gene>
<dbReference type="EMBL" id="CATNWA010021001">
    <property type="protein sequence ID" value="CAI9620885.1"/>
    <property type="molecule type" value="Genomic_DNA"/>
</dbReference>
<dbReference type="PANTHER" id="PTHR15000:SF1">
    <property type="entry name" value="ERYTHROID DIFFERENTIATION-RELATED FACTOR 1"/>
    <property type="match status" value="1"/>
</dbReference>
<name>A0ABN9HGL6_9NEOB</name>
<feature type="non-terminal residue" evidence="1">
    <location>
        <position position="118"/>
    </location>
</feature>
<sequence>MQLFLHKVECTDKQCSSRSGIVPGSWQFKMKLQLIIKSSKAYYVLSDAAMSLQKYGRALRYIKLALQCYDAYSCLCTSQVPDVMLLLCQYLTLCGDIQLMLAQNASNRAAYFEEYNYQ</sequence>